<protein>
    <submittedName>
        <fullName evidence="2">Uncharacterized protein</fullName>
    </submittedName>
</protein>
<reference evidence="2" key="1">
    <citation type="submission" date="2019-08" db="EMBL/GenBank/DDBJ databases">
        <authorList>
            <person name="Kucharzyk K."/>
            <person name="Murdoch R.W."/>
            <person name="Higgins S."/>
            <person name="Loffler F."/>
        </authorList>
    </citation>
    <scope>NUCLEOTIDE SEQUENCE</scope>
</reference>
<organism evidence="2">
    <name type="scientific">bioreactor metagenome</name>
    <dbReference type="NCBI Taxonomy" id="1076179"/>
    <lineage>
        <taxon>unclassified sequences</taxon>
        <taxon>metagenomes</taxon>
        <taxon>ecological metagenomes</taxon>
    </lineage>
</organism>
<feature type="transmembrane region" description="Helical" evidence="1">
    <location>
        <begin position="12"/>
        <end position="30"/>
    </location>
</feature>
<evidence type="ECO:0000256" key="1">
    <source>
        <dbReference type="SAM" id="Phobius"/>
    </source>
</evidence>
<sequence length="176" mass="20261">MTLKGIFTNKKYLKVFTFFVLISSFFYLFFKNFKNIVSVWEVPVFSFLEKLKYSLQAFLTVNDINNFLTGFLVILFIFSISLFLLLMYLLFKESKNLQTGKGFWGVLWIFISILGLSCASCGIGLLVSILSFFGLSSLVNFFPMHGLEFGYLGVIALNISNYFLLKRLKNPYTCKP</sequence>
<evidence type="ECO:0000313" key="2">
    <source>
        <dbReference type="EMBL" id="MPL87228.1"/>
    </source>
</evidence>
<keyword evidence="1" id="KW-0812">Transmembrane</keyword>
<comment type="caution">
    <text evidence="2">The sequence shown here is derived from an EMBL/GenBank/DDBJ whole genome shotgun (WGS) entry which is preliminary data.</text>
</comment>
<accession>A0A644V7B8</accession>
<feature type="transmembrane region" description="Helical" evidence="1">
    <location>
        <begin position="149"/>
        <end position="165"/>
    </location>
</feature>
<name>A0A644V7B8_9ZZZZ</name>
<dbReference type="AlphaFoldDB" id="A0A644V7B8"/>
<keyword evidence="1" id="KW-0472">Membrane</keyword>
<proteinExistence type="predicted"/>
<feature type="transmembrane region" description="Helical" evidence="1">
    <location>
        <begin position="103"/>
        <end position="129"/>
    </location>
</feature>
<feature type="transmembrane region" description="Helical" evidence="1">
    <location>
        <begin position="67"/>
        <end position="91"/>
    </location>
</feature>
<gene>
    <name evidence="2" type="ORF">SDC9_33225</name>
</gene>
<dbReference type="EMBL" id="VSSQ01000235">
    <property type="protein sequence ID" value="MPL87228.1"/>
    <property type="molecule type" value="Genomic_DNA"/>
</dbReference>
<keyword evidence="1" id="KW-1133">Transmembrane helix</keyword>